<dbReference type="PANTHER" id="PTHR21398">
    <property type="entry name" value="AGAP007094-PA"/>
    <property type="match status" value="1"/>
</dbReference>
<dbReference type="Proteomes" id="UP000504635">
    <property type="component" value="Unplaced"/>
</dbReference>
<keyword evidence="1" id="KW-0732">Signal</keyword>
<gene>
    <name evidence="3" type="primary">LOC115876583</name>
</gene>
<dbReference type="RefSeq" id="XP_030748261.1">
    <property type="nucleotide sequence ID" value="XM_030892401.1"/>
</dbReference>
<evidence type="ECO:0000256" key="1">
    <source>
        <dbReference type="SAM" id="SignalP"/>
    </source>
</evidence>
<dbReference type="GeneID" id="115876583"/>
<evidence type="ECO:0000313" key="2">
    <source>
        <dbReference type="Proteomes" id="UP000504635"/>
    </source>
</evidence>
<dbReference type="SMART" id="SM00718">
    <property type="entry name" value="DM4_12"/>
    <property type="match status" value="1"/>
</dbReference>
<reference evidence="3" key="1">
    <citation type="submission" date="2025-08" db="UniProtKB">
        <authorList>
            <consortium name="RefSeq"/>
        </authorList>
    </citation>
    <scope>IDENTIFICATION</scope>
    <source>
        <tissue evidence="3">Gonads</tissue>
    </source>
</reference>
<evidence type="ECO:0000313" key="3">
    <source>
        <dbReference type="RefSeq" id="XP_030748261.1"/>
    </source>
</evidence>
<protein>
    <submittedName>
        <fullName evidence="3">Uncharacterized protein LOC115876583</fullName>
    </submittedName>
</protein>
<dbReference type="InParanoid" id="A0A6J2XAT1"/>
<dbReference type="AlphaFoldDB" id="A0A6J2XAT1"/>
<accession>A0A6J2XAT1</accession>
<sequence>MNSHILFLVVSIITLAKYTFSEDEGSYTFLNTVRYPYSAYYDPFMGLIIALAIKLTPSEIDADLAWNIEANYFLPQNESEYTFPPLVPSESTERQFFERSMLYKIFEMELDAFSEKHGGKNCFLRILCEMACYSTKDSDILGDIIHILLSPSSSVDKKMPHRYTDAENYGKKNSHCKKYAIKCPINILNFFTVLGDILENKYIG</sequence>
<dbReference type="Pfam" id="PF07841">
    <property type="entry name" value="DM4_12"/>
    <property type="match status" value="1"/>
</dbReference>
<feature type="signal peptide" evidence="1">
    <location>
        <begin position="1"/>
        <end position="21"/>
    </location>
</feature>
<proteinExistence type="predicted"/>
<keyword evidence="2" id="KW-1185">Reference proteome</keyword>
<organism evidence="2 3">
    <name type="scientific">Sitophilus oryzae</name>
    <name type="common">Rice weevil</name>
    <name type="synonym">Curculio oryzae</name>
    <dbReference type="NCBI Taxonomy" id="7048"/>
    <lineage>
        <taxon>Eukaryota</taxon>
        <taxon>Metazoa</taxon>
        <taxon>Ecdysozoa</taxon>
        <taxon>Arthropoda</taxon>
        <taxon>Hexapoda</taxon>
        <taxon>Insecta</taxon>
        <taxon>Pterygota</taxon>
        <taxon>Neoptera</taxon>
        <taxon>Endopterygota</taxon>
        <taxon>Coleoptera</taxon>
        <taxon>Polyphaga</taxon>
        <taxon>Cucujiformia</taxon>
        <taxon>Curculionidae</taxon>
        <taxon>Dryophthorinae</taxon>
        <taxon>Sitophilus</taxon>
    </lineage>
</organism>
<dbReference type="PANTHER" id="PTHR21398:SF22">
    <property type="entry name" value="IP12060P-RELATED"/>
    <property type="match status" value="1"/>
</dbReference>
<feature type="chain" id="PRO_5026802718" evidence="1">
    <location>
        <begin position="22"/>
        <end position="204"/>
    </location>
</feature>
<dbReference type="OrthoDB" id="6340174at2759"/>
<dbReference type="InterPro" id="IPR006631">
    <property type="entry name" value="DM4_12"/>
</dbReference>
<name>A0A6J2XAT1_SITOR</name>
<dbReference type="KEGG" id="soy:115876583"/>